<evidence type="ECO:0000313" key="1">
    <source>
        <dbReference type="EMBL" id="KAH6923824.1"/>
    </source>
</evidence>
<protein>
    <submittedName>
        <fullName evidence="1">Uncharacterized protein</fullName>
    </submittedName>
</protein>
<proteinExistence type="predicted"/>
<accession>A0ACB7RQV3</accession>
<dbReference type="Proteomes" id="UP000821845">
    <property type="component" value="Chromosome 8"/>
</dbReference>
<gene>
    <name evidence="1" type="ORF">HPB50_007770</name>
</gene>
<sequence>MAAQDSVNTAAMHENTPPAPMDEEPSQGNEDGTWFLVARKRKKQAQAESNLPHNIEPTHQGQTQPMFRKKSSLLPPLPIGDLKVVFRPRDGLNLGEWPQHSIARAIGMAAQFTDATLHQLTIRIRREQNVAVVSTPDDDLAARLQQIKVLCLANKQYDVQAYVAAPDASCKGVIFGIAKKTSPTTLMTHLRSPTAQILHARMMGGSATAIITFSGTQVPRYIYYYGAEYRCHIHRPRKQLCGVCLSTGHRPDVCPTPDKPRCAACGSPSPPENHECTPKCITCGGEHPATDSRCPARQRKPFNKGYVRREQKRMAENLSQEKGQPGKVTSFNLEATNSTAAAPHRSRNRSRSHSKGRSRFRGRSHSGNHKHPRGRSHSVSRINNRNQHQHLKQPQVAWTKTSQHQKGESSSTGTTTTSVSWSAQFPPLSSRSSPSSQQAQIAPLHAHAITHTDTATPTVDKPATHNYCPKREVREVIEEMGTALRAQMQKLKEEIMADVKHMLQEVIKQAMNEMKQFINASLCQQADCLPHDTNSPRDPRRSHPYARPVRSSTQTLTAQALASDAPSNNHGQQT</sequence>
<comment type="caution">
    <text evidence="1">The sequence shown here is derived from an EMBL/GenBank/DDBJ whole genome shotgun (WGS) entry which is preliminary data.</text>
</comment>
<keyword evidence="2" id="KW-1185">Reference proteome</keyword>
<reference evidence="1" key="1">
    <citation type="submission" date="2020-05" db="EMBL/GenBank/DDBJ databases">
        <title>Large-scale comparative analyses of tick genomes elucidate their genetic diversity and vector capacities.</title>
        <authorList>
            <person name="Jia N."/>
            <person name="Wang J."/>
            <person name="Shi W."/>
            <person name="Du L."/>
            <person name="Sun Y."/>
            <person name="Zhan W."/>
            <person name="Jiang J."/>
            <person name="Wang Q."/>
            <person name="Zhang B."/>
            <person name="Ji P."/>
            <person name="Sakyi L.B."/>
            <person name="Cui X."/>
            <person name="Yuan T."/>
            <person name="Jiang B."/>
            <person name="Yang W."/>
            <person name="Lam T.T.-Y."/>
            <person name="Chang Q."/>
            <person name="Ding S."/>
            <person name="Wang X."/>
            <person name="Zhu J."/>
            <person name="Ruan X."/>
            <person name="Zhao L."/>
            <person name="Wei J."/>
            <person name="Que T."/>
            <person name="Du C."/>
            <person name="Cheng J."/>
            <person name="Dai P."/>
            <person name="Han X."/>
            <person name="Huang E."/>
            <person name="Gao Y."/>
            <person name="Liu J."/>
            <person name="Shao H."/>
            <person name="Ye R."/>
            <person name="Li L."/>
            <person name="Wei W."/>
            <person name="Wang X."/>
            <person name="Wang C."/>
            <person name="Yang T."/>
            <person name="Huo Q."/>
            <person name="Li W."/>
            <person name="Guo W."/>
            <person name="Chen H."/>
            <person name="Zhou L."/>
            <person name="Ni X."/>
            <person name="Tian J."/>
            <person name="Zhou Y."/>
            <person name="Sheng Y."/>
            <person name="Liu T."/>
            <person name="Pan Y."/>
            <person name="Xia L."/>
            <person name="Li J."/>
            <person name="Zhao F."/>
            <person name="Cao W."/>
        </authorList>
    </citation>
    <scope>NUCLEOTIDE SEQUENCE</scope>
    <source>
        <strain evidence="1">Hyas-2018</strain>
    </source>
</reference>
<evidence type="ECO:0000313" key="2">
    <source>
        <dbReference type="Proteomes" id="UP000821845"/>
    </source>
</evidence>
<name>A0ACB7RQV3_HYAAI</name>
<organism evidence="1 2">
    <name type="scientific">Hyalomma asiaticum</name>
    <name type="common">Tick</name>
    <dbReference type="NCBI Taxonomy" id="266040"/>
    <lineage>
        <taxon>Eukaryota</taxon>
        <taxon>Metazoa</taxon>
        <taxon>Ecdysozoa</taxon>
        <taxon>Arthropoda</taxon>
        <taxon>Chelicerata</taxon>
        <taxon>Arachnida</taxon>
        <taxon>Acari</taxon>
        <taxon>Parasitiformes</taxon>
        <taxon>Ixodida</taxon>
        <taxon>Ixodoidea</taxon>
        <taxon>Ixodidae</taxon>
        <taxon>Hyalomminae</taxon>
        <taxon>Hyalomma</taxon>
    </lineage>
</organism>
<dbReference type="EMBL" id="CM023488">
    <property type="protein sequence ID" value="KAH6923824.1"/>
    <property type="molecule type" value="Genomic_DNA"/>
</dbReference>